<evidence type="ECO:0000259" key="2">
    <source>
        <dbReference type="Pfam" id="PF03061"/>
    </source>
</evidence>
<dbReference type="InterPro" id="IPR006683">
    <property type="entry name" value="Thioestr_dom"/>
</dbReference>
<dbReference type="Gene3D" id="3.10.129.10">
    <property type="entry name" value="Hotdog Thioesterase"/>
    <property type="match status" value="1"/>
</dbReference>
<keyword evidence="4" id="KW-1185">Reference proteome</keyword>
<gene>
    <name evidence="3" type="primary">paaI</name>
    <name evidence="3" type="ORF">ACFOSU_05905</name>
</gene>
<evidence type="ECO:0000313" key="3">
    <source>
        <dbReference type="EMBL" id="MFC3103425.1"/>
    </source>
</evidence>
<evidence type="ECO:0000313" key="4">
    <source>
        <dbReference type="Proteomes" id="UP001595462"/>
    </source>
</evidence>
<dbReference type="PANTHER" id="PTHR42856:SF1">
    <property type="entry name" value="ACYL-COENZYME A THIOESTERASE PAAI"/>
    <property type="match status" value="1"/>
</dbReference>
<dbReference type="Proteomes" id="UP001595462">
    <property type="component" value="Unassembled WGS sequence"/>
</dbReference>
<organism evidence="3 4">
    <name type="scientific">Salinisphaera aquimarina</name>
    <dbReference type="NCBI Taxonomy" id="2094031"/>
    <lineage>
        <taxon>Bacteria</taxon>
        <taxon>Pseudomonadati</taxon>
        <taxon>Pseudomonadota</taxon>
        <taxon>Gammaproteobacteria</taxon>
        <taxon>Salinisphaerales</taxon>
        <taxon>Salinisphaeraceae</taxon>
        <taxon>Salinisphaera</taxon>
    </lineage>
</organism>
<dbReference type="InterPro" id="IPR003736">
    <property type="entry name" value="PAAI_dom"/>
</dbReference>
<dbReference type="InterPro" id="IPR052723">
    <property type="entry name" value="Acyl-CoA_thioesterase_PaaI"/>
</dbReference>
<name>A0ABV7EPZ4_9GAMM</name>
<evidence type="ECO:0000256" key="1">
    <source>
        <dbReference type="ARBA" id="ARBA00022801"/>
    </source>
</evidence>
<comment type="caution">
    <text evidence="3">The sequence shown here is derived from an EMBL/GenBank/DDBJ whole genome shotgun (WGS) entry which is preliminary data.</text>
</comment>
<protein>
    <submittedName>
        <fullName evidence="3">Hydroxyphenylacetyl-CoA thioesterase PaaI</fullName>
        <ecNumber evidence="3">3.1.2.-</ecNumber>
    </submittedName>
</protein>
<dbReference type="EMBL" id="JBHRSS010000003">
    <property type="protein sequence ID" value="MFC3103425.1"/>
    <property type="molecule type" value="Genomic_DNA"/>
</dbReference>
<dbReference type="CDD" id="cd03443">
    <property type="entry name" value="PaaI_thioesterase"/>
    <property type="match status" value="1"/>
</dbReference>
<dbReference type="SUPFAM" id="SSF54637">
    <property type="entry name" value="Thioesterase/thiol ester dehydrase-isomerase"/>
    <property type="match status" value="1"/>
</dbReference>
<dbReference type="InterPro" id="IPR029069">
    <property type="entry name" value="HotDog_dom_sf"/>
</dbReference>
<dbReference type="Pfam" id="PF03061">
    <property type="entry name" value="4HBT"/>
    <property type="match status" value="1"/>
</dbReference>
<reference evidence="4" key="1">
    <citation type="journal article" date="2019" name="Int. J. Syst. Evol. Microbiol.">
        <title>The Global Catalogue of Microorganisms (GCM) 10K type strain sequencing project: providing services to taxonomists for standard genome sequencing and annotation.</title>
        <authorList>
            <consortium name="The Broad Institute Genomics Platform"/>
            <consortium name="The Broad Institute Genome Sequencing Center for Infectious Disease"/>
            <person name="Wu L."/>
            <person name="Ma J."/>
        </authorList>
    </citation>
    <scope>NUCLEOTIDE SEQUENCE [LARGE SCALE GENOMIC DNA]</scope>
    <source>
        <strain evidence="4">KCTC 52640</strain>
    </source>
</reference>
<dbReference type="GO" id="GO:0016787">
    <property type="term" value="F:hydrolase activity"/>
    <property type="evidence" value="ECO:0007669"/>
    <property type="project" value="UniProtKB-KW"/>
</dbReference>
<dbReference type="RefSeq" id="WP_380687450.1">
    <property type="nucleotide sequence ID" value="NZ_JBHRSS010000003.1"/>
</dbReference>
<dbReference type="NCBIfam" id="TIGR00369">
    <property type="entry name" value="unchar_dom_1"/>
    <property type="match status" value="1"/>
</dbReference>
<dbReference type="NCBIfam" id="TIGR02286">
    <property type="entry name" value="PaaD"/>
    <property type="match status" value="1"/>
</dbReference>
<dbReference type="InterPro" id="IPR011973">
    <property type="entry name" value="PaaD"/>
</dbReference>
<proteinExistence type="predicted"/>
<accession>A0ABV7EPZ4</accession>
<keyword evidence="1 3" id="KW-0378">Hydrolase</keyword>
<dbReference type="EC" id="3.1.2.-" evidence="3"/>
<feature type="domain" description="Thioesterase" evidence="2">
    <location>
        <begin position="63"/>
        <end position="135"/>
    </location>
</feature>
<sequence length="161" mass="17210">MEVSEQPDAVAAPADPQQLAEAVAAAMLERDAASTMLGMQIEAAGPGYARVAMIVRDDMVNGHQTCHGGLIFSLADSAFAFACNSDNQNTVGAACNIDYLRPGLAGDRLVAEAEKRFGAGRSGVYDVTVRNQRDEIIVLFRGKSHRVRGEVLETMRDNAAR</sequence>
<dbReference type="PANTHER" id="PTHR42856">
    <property type="entry name" value="ACYL-COENZYME A THIOESTERASE PAAI"/>
    <property type="match status" value="1"/>
</dbReference>